<accession>A0A139HWD7</accession>
<dbReference type="Proteomes" id="UP000070133">
    <property type="component" value="Unassembled WGS sequence"/>
</dbReference>
<dbReference type="AlphaFoldDB" id="A0A139HWD7"/>
<comment type="caution">
    <text evidence="2">The sequence shown here is derived from an EMBL/GenBank/DDBJ whole genome shotgun (WGS) entry which is preliminary data.</text>
</comment>
<proteinExistence type="predicted"/>
<feature type="region of interest" description="Disordered" evidence="1">
    <location>
        <begin position="50"/>
        <end position="74"/>
    </location>
</feature>
<keyword evidence="3" id="KW-1185">Reference proteome</keyword>
<dbReference type="EMBL" id="LFZN01000004">
    <property type="protein sequence ID" value="KXT06768.1"/>
    <property type="molecule type" value="Genomic_DNA"/>
</dbReference>
<gene>
    <name evidence="2" type="ORF">AC578_7224</name>
</gene>
<sequence>MTACYRHSSAILCPPPPPPPPPHEADEFLFRTAVSTLARQFSSVKDRDIENPISGPGPGPLNHALARSDLPRTC</sequence>
<protein>
    <submittedName>
        <fullName evidence="2">Uncharacterized protein</fullName>
    </submittedName>
</protein>
<evidence type="ECO:0000256" key="1">
    <source>
        <dbReference type="SAM" id="MobiDB-lite"/>
    </source>
</evidence>
<evidence type="ECO:0000313" key="3">
    <source>
        <dbReference type="Proteomes" id="UP000070133"/>
    </source>
</evidence>
<organism evidence="2 3">
    <name type="scientific">Pseudocercospora eumusae</name>
    <dbReference type="NCBI Taxonomy" id="321146"/>
    <lineage>
        <taxon>Eukaryota</taxon>
        <taxon>Fungi</taxon>
        <taxon>Dikarya</taxon>
        <taxon>Ascomycota</taxon>
        <taxon>Pezizomycotina</taxon>
        <taxon>Dothideomycetes</taxon>
        <taxon>Dothideomycetidae</taxon>
        <taxon>Mycosphaerellales</taxon>
        <taxon>Mycosphaerellaceae</taxon>
        <taxon>Pseudocercospora</taxon>
    </lineage>
</organism>
<dbReference type="OrthoDB" id="1612078at2759"/>
<name>A0A139HWD7_9PEZI</name>
<reference evidence="2 3" key="1">
    <citation type="submission" date="2015-07" db="EMBL/GenBank/DDBJ databases">
        <title>Comparative genomics of the Sigatoka disease complex on banana suggests a link between parallel evolutionary changes in Pseudocercospora fijiensis and Pseudocercospora eumusae and increased virulence on the banana host.</title>
        <authorList>
            <person name="Chang T.-C."/>
            <person name="Salvucci A."/>
            <person name="Crous P.W."/>
            <person name="Stergiopoulos I."/>
        </authorList>
    </citation>
    <scope>NUCLEOTIDE SEQUENCE [LARGE SCALE GENOMIC DNA]</scope>
    <source>
        <strain evidence="2 3">CBS 114824</strain>
    </source>
</reference>
<evidence type="ECO:0000313" key="2">
    <source>
        <dbReference type="EMBL" id="KXT06768.1"/>
    </source>
</evidence>